<feature type="compositionally biased region" description="Basic and acidic residues" evidence="6">
    <location>
        <begin position="578"/>
        <end position="597"/>
    </location>
</feature>
<organism evidence="8 9">
    <name type="scientific">Naegleria lovaniensis</name>
    <name type="common">Amoeba</name>
    <dbReference type="NCBI Taxonomy" id="51637"/>
    <lineage>
        <taxon>Eukaryota</taxon>
        <taxon>Discoba</taxon>
        <taxon>Heterolobosea</taxon>
        <taxon>Tetramitia</taxon>
        <taxon>Eutetramitia</taxon>
        <taxon>Vahlkampfiidae</taxon>
        <taxon>Naegleria</taxon>
    </lineage>
</organism>
<sequence length="702" mass="77544">MASTDPYSSHSYGANSNAFGREMDGSSYTSSLSASKPKTVQKLPWEEPQQKPGSNKLNSYRVSNSVHSGSVAPSGINTNVKPSRINSGSSVPMFVDDNENDTTPRSTNSNYYEEISSSTKQSLSSMYLASKKGSSYTTVNSMEEESSMDANLKKAEEVHRARKQSAPPTSKPSSKPPSRSSSRQSTRSENEDEYSTENVRGSVQRYDSAIKAVVNGAASPGKPRLSANRTKQPISGNSSSTIQTPKDPSPSVTTANAFSKPKNVKEAALPETRPVVGSKKSSHTWIQTSVTPLDLYYKPLELESIFVQPEEKPSRPKFKFIARKSGTTAIVQSTTRGKAAVVAQSRDSSVPSQPKSATKQVQPVQKTQPPQPQKPVPKRAPPPVYDDEEEEDEEEDDSYEEEEDEEEEEPPVKQPPKKQVTSKPSANSALSSTKKQQEPPSKPTKPTSKPVKKPIPSKEEDEEEEEDEEKPSGDVDNMQIKIVGNKDSKSLFEQMLEAEMRRGEAVAQEQETERKCPHCKDDIPVKMFAKHKRQCKEKHEKKRKVFKVDILDEDLAKEAAKVKSSAPVKTKPNNWRRKHEEFQRNVIRAGKDDKNGSYDDYEPEPVIDDRVQCEYCGRKFQEEVHERHVKSCAERTLKSKLKERANSGKSTVPSNVGSGSSSATGIARKNSVSSTASASSRQSSGLSSTRSKQTPTNSGRKY</sequence>
<feature type="compositionally biased region" description="Polar residues" evidence="6">
    <location>
        <begin position="75"/>
        <end position="90"/>
    </location>
</feature>
<evidence type="ECO:0000256" key="5">
    <source>
        <dbReference type="PROSITE-ProRule" id="PRU01371"/>
    </source>
</evidence>
<feature type="compositionally biased region" description="Pro residues" evidence="6">
    <location>
        <begin position="369"/>
        <end position="384"/>
    </location>
</feature>
<dbReference type="RefSeq" id="XP_044545336.1">
    <property type="nucleotide sequence ID" value="XM_044698800.1"/>
</dbReference>
<feature type="compositionally biased region" description="Polar residues" evidence="6">
    <location>
        <begin position="692"/>
        <end position="702"/>
    </location>
</feature>
<keyword evidence="9" id="KW-1185">Reference proteome</keyword>
<keyword evidence="3 5" id="KW-0863">Zinc-finger</keyword>
<feature type="compositionally biased region" description="Acidic residues" evidence="6">
    <location>
        <begin position="459"/>
        <end position="469"/>
    </location>
</feature>
<feature type="region of interest" description="Disordered" evidence="6">
    <location>
        <begin position="623"/>
        <end position="702"/>
    </location>
</feature>
<protein>
    <recommendedName>
        <fullName evidence="7">C2HC/C3H-type domain-containing protein</fullName>
    </recommendedName>
</protein>
<feature type="compositionally biased region" description="Polar residues" evidence="6">
    <location>
        <begin position="26"/>
        <end position="38"/>
    </location>
</feature>
<dbReference type="PANTHER" id="PTHR13555:SF36">
    <property type="entry name" value="ZINC FINGER C2HC DOMAIN-CONTAINING PROTEIN 1B"/>
    <property type="match status" value="1"/>
</dbReference>
<reference evidence="8 9" key="1">
    <citation type="journal article" date="2018" name="BMC Genomics">
        <title>The genome of Naegleria lovaniensis, the basis for a comparative approach to unravel pathogenicity factors of the human pathogenic amoeba N. fowleri.</title>
        <authorList>
            <person name="Liechti N."/>
            <person name="Schurch N."/>
            <person name="Bruggmann R."/>
            <person name="Wittwer M."/>
        </authorList>
    </citation>
    <scope>NUCLEOTIDE SEQUENCE [LARGE SCALE GENOMIC DNA]</scope>
    <source>
        <strain evidence="8 9">ATCC 30569</strain>
    </source>
</reference>
<feature type="region of interest" description="Disordered" evidence="6">
    <location>
        <begin position="332"/>
        <end position="486"/>
    </location>
</feature>
<keyword evidence="1" id="KW-0479">Metal-binding</keyword>
<dbReference type="EMBL" id="PYSW02000035">
    <property type="protein sequence ID" value="KAG2378074.1"/>
    <property type="molecule type" value="Genomic_DNA"/>
</dbReference>
<feature type="compositionally biased region" description="Polar residues" evidence="6">
    <location>
        <begin position="51"/>
        <end position="68"/>
    </location>
</feature>
<dbReference type="InterPro" id="IPR049899">
    <property type="entry name" value="Znf_C2HC_C3H"/>
</dbReference>
<name>A0AA88KKQ6_NAELO</name>
<feature type="domain" description="C2HC/C3H-type" evidence="7">
    <location>
        <begin position="609"/>
        <end position="638"/>
    </location>
</feature>
<feature type="compositionally biased region" description="Polar residues" evidence="6">
    <location>
        <begin position="345"/>
        <end position="358"/>
    </location>
</feature>
<dbReference type="GeneID" id="68101150"/>
<gene>
    <name evidence="8" type="ORF">C9374_008696</name>
</gene>
<feature type="compositionally biased region" description="Low complexity" evidence="6">
    <location>
        <begin position="359"/>
        <end position="368"/>
    </location>
</feature>
<dbReference type="PROSITE" id="PS52027">
    <property type="entry name" value="ZF_C2HC_C3H"/>
    <property type="match status" value="1"/>
</dbReference>
<feature type="compositionally biased region" description="Polar residues" evidence="6">
    <location>
        <begin position="1"/>
        <end position="18"/>
    </location>
</feature>
<keyword evidence="2" id="KW-0677">Repeat</keyword>
<dbReference type="InterPro" id="IPR026319">
    <property type="entry name" value="ZC2HC1A/B-like"/>
</dbReference>
<feature type="compositionally biased region" description="Acidic residues" evidence="6">
    <location>
        <begin position="385"/>
        <end position="409"/>
    </location>
</feature>
<comment type="caution">
    <text evidence="8">The sequence shown here is derived from an EMBL/GenBank/DDBJ whole genome shotgun (WGS) entry which is preliminary data.</text>
</comment>
<feature type="region of interest" description="Disordered" evidence="6">
    <location>
        <begin position="560"/>
        <end position="603"/>
    </location>
</feature>
<dbReference type="Proteomes" id="UP000816034">
    <property type="component" value="Unassembled WGS sequence"/>
</dbReference>
<dbReference type="PANTHER" id="PTHR13555">
    <property type="entry name" value="C2H2 ZINC FINGER CGI-62-RELATED"/>
    <property type="match status" value="1"/>
</dbReference>
<evidence type="ECO:0000313" key="9">
    <source>
        <dbReference type="Proteomes" id="UP000816034"/>
    </source>
</evidence>
<feature type="compositionally biased region" description="Low complexity" evidence="6">
    <location>
        <begin position="671"/>
        <end position="691"/>
    </location>
</feature>
<feature type="compositionally biased region" description="Basic and acidic residues" evidence="6">
    <location>
        <begin position="623"/>
        <end position="646"/>
    </location>
</feature>
<keyword evidence="4" id="KW-0862">Zinc</keyword>
<evidence type="ECO:0000256" key="4">
    <source>
        <dbReference type="ARBA" id="ARBA00022833"/>
    </source>
</evidence>
<evidence type="ECO:0000313" key="8">
    <source>
        <dbReference type="EMBL" id="KAG2378074.1"/>
    </source>
</evidence>
<evidence type="ECO:0000259" key="7">
    <source>
        <dbReference type="PROSITE" id="PS52027"/>
    </source>
</evidence>
<feature type="compositionally biased region" description="Low complexity" evidence="6">
    <location>
        <begin position="164"/>
        <end position="187"/>
    </location>
</feature>
<evidence type="ECO:0000256" key="1">
    <source>
        <dbReference type="ARBA" id="ARBA00022723"/>
    </source>
</evidence>
<feature type="compositionally biased region" description="Polar residues" evidence="6">
    <location>
        <begin position="647"/>
        <end position="664"/>
    </location>
</feature>
<evidence type="ECO:0000256" key="6">
    <source>
        <dbReference type="SAM" id="MobiDB-lite"/>
    </source>
</evidence>
<accession>A0AA88KKQ6</accession>
<dbReference type="GO" id="GO:0008270">
    <property type="term" value="F:zinc ion binding"/>
    <property type="evidence" value="ECO:0007669"/>
    <property type="project" value="UniProtKB-KW"/>
</dbReference>
<feature type="compositionally biased region" description="Polar residues" evidence="6">
    <location>
        <begin position="227"/>
        <end position="257"/>
    </location>
</feature>
<feature type="region of interest" description="Disordered" evidence="6">
    <location>
        <begin position="1"/>
        <end position="284"/>
    </location>
</feature>
<feature type="compositionally biased region" description="Polar residues" evidence="6">
    <location>
        <begin position="101"/>
        <end position="141"/>
    </location>
</feature>
<dbReference type="AlphaFoldDB" id="A0AA88KKQ6"/>
<proteinExistence type="predicted"/>
<evidence type="ECO:0000256" key="3">
    <source>
        <dbReference type="ARBA" id="ARBA00022771"/>
    </source>
</evidence>
<evidence type="ECO:0000256" key="2">
    <source>
        <dbReference type="ARBA" id="ARBA00022737"/>
    </source>
</evidence>